<keyword evidence="3" id="KW-0812">Transmembrane</keyword>
<dbReference type="SUPFAM" id="SSF47923">
    <property type="entry name" value="Ypt/Rab-GAP domain of gyp1p"/>
    <property type="match status" value="1"/>
</dbReference>
<dbReference type="VEuPathDB" id="PlasmoDB:PVW1_080022400"/>
<dbReference type="VEuPathDB" id="PlasmoDB:PVPAM_080029200"/>
<feature type="compositionally biased region" description="Basic and acidic residues" evidence="2">
    <location>
        <begin position="1159"/>
        <end position="1172"/>
    </location>
</feature>
<feature type="compositionally biased region" description="Basic residues" evidence="2">
    <location>
        <begin position="408"/>
        <end position="417"/>
    </location>
</feature>
<evidence type="ECO:0000313" key="5">
    <source>
        <dbReference type="Proteomes" id="UP000196402"/>
    </source>
</evidence>
<feature type="transmembrane region" description="Helical" evidence="3">
    <location>
        <begin position="802"/>
        <end position="822"/>
    </location>
</feature>
<feature type="region of interest" description="Disordered" evidence="2">
    <location>
        <begin position="398"/>
        <end position="475"/>
    </location>
</feature>
<feature type="region of interest" description="Disordered" evidence="2">
    <location>
        <begin position="253"/>
        <end position="348"/>
    </location>
</feature>
<organism evidence="4 5">
    <name type="scientific">Plasmodium vivax</name>
    <name type="common">malaria parasite P. vivax</name>
    <dbReference type="NCBI Taxonomy" id="5855"/>
    <lineage>
        <taxon>Eukaryota</taxon>
        <taxon>Sar</taxon>
        <taxon>Alveolata</taxon>
        <taxon>Apicomplexa</taxon>
        <taxon>Aconoidasida</taxon>
        <taxon>Haemosporida</taxon>
        <taxon>Plasmodiidae</taxon>
        <taxon>Plasmodium</taxon>
        <taxon>Plasmodium (Plasmodium)</taxon>
    </lineage>
</organism>
<feature type="transmembrane region" description="Helical" evidence="3">
    <location>
        <begin position="1383"/>
        <end position="1402"/>
    </location>
</feature>
<feature type="compositionally biased region" description="Basic residues" evidence="2">
    <location>
        <begin position="437"/>
        <end position="448"/>
    </location>
</feature>
<dbReference type="GO" id="GO:0005096">
    <property type="term" value="F:GTPase activator activity"/>
    <property type="evidence" value="ECO:0007669"/>
    <property type="project" value="UniProtKB-KW"/>
</dbReference>
<proteinExistence type="predicted"/>
<name>A0A1G4GWB3_PLAVI</name>
<dbReference type="VEuPathDB" id="PlasmoDB:PVP01_0817100"/>
<dbReference type="Gene3D" id="1.10.472.80">
    <property type="entry name" value="Ypt/Rab-GAP domain of gyp1p, domain 3"/>
    <property type="match status" value="1"/>
</dbReference>
<evidence type="ECO:0000256" key="3">
    <source>
        <dbReference type="SAM" id="Phobius"/>
    </source>
</evidence>
<reference evidence="4 5" key="1">
    <citation type="submission" date="2016-07" db="EMBL/GenBank/DDBJ databases">
        <authorList>
            <consortium name="Pathogen Informatics"/>
        </authorList>
    </citation>
    <scope>NUCLEOTIDE SEQUENCE [LARGE SCALE GENOMIC DNA]</scope>
</reference>
<dbReference type="PANTHER" id="PTHR20913">
    <property type="entry name" value="TBC1 DOMAIN FAMILY MEMBER 20/GTPASE"/>
    <property type="match status" value="1"/>
</dbReference>
<feature type="transmembrane region" description="Helical" evidence="3">
    <location>
        <begin position="644"/>
        <end position="662"/>
    </location>
</feature>
<feature type="compositionally biased region" description="Basic and acidic residues" evidence="2">
    <location>
        <begin position="1077"/>
        <end position="1096"/>
    </location>
</feature>
<feature type="region of interest" description="Disordered" evidence="2">
    <location>
        <begin position="721"/>
        <end position="748"/>
    </location>
</feature>
<dbReference type="eggNOG" id="ENOG502SAJ6">
    <property type="taxonomic scope" value="Eukaryota"/>
</dbReference>
<keyword evidence="3" id="KW-1133">Transmembrane helix</keyword>
<feature type="compositionally biased region" description="Basic and acidic residues" evidence="2">
    <location>
        <begin position="204"/>
        <end position="214"/>
    </location>
</feature>
<dbReference type="EMBL" id="LT615246">
    <property type="protein sequence ID" value="SCO66888.1"/>
    <property type="molecule type" value="Genomic_DNA"/>
</dbReference>
<evidence type="ECO:0000313" key="4">
    <source>
        <dbReference type="EMBL" id="SCO66888.1"/>
    </source>
</evidence>
<feature type="compositionally biased region" description="Basic and acidic residues" evidence="2">
    <location>
        <begin position="880"/>
        <end position="898"/>
    </location>
</feature>
<protein>
    <recommendedName>
        <fullName evidence="6">Rab-GAP TBC domain-containing protein</fullName>
    </recommendedName>
</protein>
<feature type="region of interest" description="Disordered" evidence="2">
    <location>
        <begin position="1150"/>
        <end position="1172"/>
    </location>
</feature>
<dbReference type="InterPro" id="IPR035969">
    <property type="entry name" value="Rab-GAP_TBC_sf"/>
</dbReference>
<dbReference type="VEuPathDB" id="PlasmoDB:PVX_095070"/>
<sequence length="1404" mass="165489">MKAPLKKAKEERGYYSCVDFENLYNKKKKSKSRYTTYRKKHYSDSELFEKKKVQIKKKNGCMYVQKHYIPSSKDNDRLYLFDNITIYKNHFDKYEEKNDEKLSNLKKILKIYENVTTNEKKKLYELIKFFSFTQGGFQNDKLRQKLWLLLLGFNINLSKEKNYNDHPISILCMKHKNKFKFVNSAKHFKLKWIQEEDGAGDWRPRECAKGDLRQKGGTTPHTQSQNKIYYYDNFSCPRKEEFVFTYGVSDEGGGLPPSADQGGRLPPTTGAPSEGCPSVGRTKSSDKDGSGAQCGNKAAAHDGHCRNRKSTRARRRFYQKEEDEKCHSASPSASPAPPSCSSRTSSTPSGRTELLCIPALEAVDHCASENSLYLSDSFISSTTSFTASSVSSFASNCSDDMDMVGSKSRSRQKRRTPPLHFFSSSHSNDGAREGRSKGSKSLKRRSSSKRVNAPQRSVLPGKAQPNDDSFPFFSEEKYPKKKKTNKIAKREIEKQAKRCIEKKTKKIIHFLLHIDKEKNNYDKKKNIKFIIKLFKVIYKNMLEVDLYIVDYILRKNQTKEDTNILSYLKYNIENNYNFNSNLNKWIIDSVLLDENERVQVKKDVKRSVNTWNIHKYNIYEIKKKYQYILKNVICSILYKHSNKIFYAQGVHDVCLVFVTLYFHHFLRRYKKYVFLEHFISKFVVNKICDFIFSKLKRECNGQHPPGGSTSQVFFPHEGGTAEQEGKKVSTPVPHNNEDGEAKGGTLPPTKRKGPLIGGDIFQNNIYDMFLMEERYIEKICLLNNINLERYIKYKKKKKKKEYIVYLLCERFLLFYMIDYLTLSLDVSINNTFKSIGLLLKYMDKEVYNVFCLLQKEQQYENMKYVNRSERASLGGSRNGGSEERGANRGKEQQNDSKSDTNQLDSKRNSLKLSGTEFFFCLSWVVTYYSHVFTEFEKLARIFDTLLSNDGIFIIYFTSAIILHKKEELIQIANKKKKEMLYNNMYTETHYIFQNMKWKDLNVDNIIKKTYYYMNYKIPQDTFLEKIRKKISFPPFSPIYSYPFILHYFHYEREREELRNRSVEQSIRSFYAYSKAGGAEERQEERREERQDKRQGEQQEDLQDELPEPPQPPQPPQGEGNPSKECTPANACSLNVPPSKMKTYDEYIHDLLGEQSEGSPEEKRKNPLWRGEKHSKDDNNIYLHYPHSILCNHLEMNKEIIKKHLLVEDFFQYVFYDFIVSYKDICNRQRIRSKKKCYIIQYIKVKGRREHLLIKRKKKKKKNKYEKILHRMAKHVTFLYQHKCRKEKKNKKYMYMNFTTKGKKNAPLSSFRNLPHHKRNQKTIAIIPPIYKYIVQDSLVMENLGHSKKSKLNKAAEKDRLQKQKKRLPYIYYMLRTSIHDSPYFNFFLFFFVVSLFSSLLYYHR</sequence>
<dbReference type="PANTHER" id="PTHR20913:SF7">
    <property type="entry name" value="RE60063P"/>
    <property type="match status" value="1"/>
</dbReference>
<feature type="compositionally biased region" description="Acidic residues" evidence="2">
    <location>
        <begin position="1097"/>
        <end position="1106"/>
    </location>
</feature>
<keyword evidence="1" id="KW-0343">GTPase activation</keyword>
<feature type="region of interest" description="Disordered" evidence="2">
    <location>
        <begin position="204"/>
        <end position="224"/>
    </location>
</feature>
<dbReference type="Proteomes" id="UP000196402">
    <property type="component" value="Chromosome 8"/>
</dbReference>
<evidence type="ECO:0000256" key="2">
    <source>
        <dbReference type="SAM" id="MobiDB-lite"/>
    </source>
</evidence>
<keyword evidence="3" id="KW-0472">Membrane</keyword>
<feature type="compositionally biased region" description="Basic and acidic residues" evidence="2">
    <location>
        <begin position="318"/>
        <end position="327"/>
    </location>
</feature>
<gene>
    <name evidence="4" type="ORF">PVT01_080022100</name>
</gene>
<dbReference type="Gene3D" id="1.10.8.1310">
    <property type="match status" value="2"/>
</dbReference>
<dbReference type="GO" id="GO:0006888">
    <property type="term" value="P:endoplasmic reticulum to Golgi vesicle-mediated transport"/>
    <property type="evidence" value="ECO:0007669"/>
    <property type="project" value="TreeGrafter"/>
</dbReference>
<dbReference type="InterPro" id="IPR045913">
    <property type="entry name" value="TBC20/Gyp8-like"/>
</dbReference>
<dbReference type="GO" id="GO:0005789">
    <property type="term" value="C:endoplasmic reticulum membrane"/>
    <property type="evidence" value="ECO:0007669"/>
    <property type="project" value="TreeGrafter"/>
</dbReference>
<feature type="region of interest" description="Disordered" evidence="2">
    <location>
        <begin position="871"/>
        <end position="904"/>
    </location>
</feature>
<feature type="compositionally biased region" description="Low complexity" evidence="2">
    <location>
        <begin position="328"/>
        <end position="348"/>
    </location>
</feature>
<evidence type="ECO:0000256" key="1">
    <source>
        <dbReference type="ARBA" id="ARBA00022468"/>
    </source>
</evidence>
<feature type="compositionally biased region" description="Basic residues" evidence="2">
    <location>
        <begin position="306"/>
        <end position="317"/>
    </location>
</feature>
<feature type="region of interest" description="Disordered" evidence="2">
    <location>
        <begin position="1073"/>
        <end position="1136"/>
    </location>
</feature>
<evidence type="ECO:0008006" key="6">
    <source>
        <dbReference type="Google" id="ProtNLM"/>
    </source>
</evidence>
<accession>A0A1G4GWB3</accession>